<keyword evidence="4" id="KW-0808">Transferase</keyword>
<evidence type="ECO:0000256" key="8">
    <source>
        <dbReference type="ARBA" id="ARBA00022741"/>
    </source>
</evidence>
<evidence type="ECO:0000259" key="21">
    <source>
        <dbReference type="PROSITE" id="PS51473"/>
    </source>
</evidence>
<keyword evidence="7" id="KW-0677">Repeat</keyword>
<feature type="domain" description="Protein kinase" evidence="20">
    <location>
        <begin position="325"/>
        <end position="598"/>
    </location>
</feature>
<accession>A0A922J635</accession>
<evidence type="ECO:0000256" key="18">
    <source>
        <dbReference type="SAM" id="MobiDB-lite"/>
    </source>
</evidence>
<evidence type="ECO:0000256" key="13">
    <source>
        <dbReference type="ARBA" id="ARBA00023170"/>
    </source>
</evidence>
<dbReference type="EMBL" id="CM031833">
    <property type="protein sequence ID" value="KAG6694657.1"/>
    <property type="molecule type" value="Genomic_DNA"/>
</dbReference>
<dbReference type="PROSITE" id="PS00108">
    <property type="entry name" value="PROTEIN_KINASE_ST"/>
    <property type="match status" value="1"/>
</dbReference>
<evidence type="ECO:0000256" key="15">
    <source>
        <dbReference type="ARBA" id="ARBA00047558"/>
    </source>
</evidence>
<evidence type="ECO:0000256" key="4">
    <source>
        <dbReference type="ARBA" id="ARBA00022679"/>
    </source>
</evidence>
<dbReference type="AlphaFoldDB" id="A0A922J635"/>
<evidence type="ECO:0000313" key="22">
    <source>
        <dbReference type="EMBL" id="KAG6694657.1"/>
    </source>
</evidence>
<dbReference type="PROSITE" id="PS50011">
    <property type="entry name" value="PROTEIN_KINASE_DOM"/>
    <property type="match status" value="1"/>
</dbReference>
<evidence type="ECO:0000256" key="1">
    <source>
        <dbReference type="ARBA" id="ARBA00004167"/>
    </source>
</evidence>
<feature type="domain" description="Gnk2-homologous" evidence="21">
    <location>
        <begin position="10"/>
        <end position="111"/>
    </location>
</feature>
<dbReference type="InterPro" id="IPR017441">
    <property type="entry name" value="Protein_kinase_ATP_BS"/>
</dbReference>
<dbReference type="CDD" id="cd14066">
    <property type="entry name" value="STKc_IRAK"/>
    <property type="match status" value="1"/>
</dbReference>
<comment type="subcellular location">
    <subcellularLocation>
        <location evidence="1">Membrane</location>
        <topology evidence="1">Single-pass membrane protein</topology>
    </subcellularLocation>
</comment>
<dbReference type="SMART" id="SM00220">
    <property type="entry name" value="S_TKc"/>
    <property type="match status" value="1"/>
</dbReference>
<feature type="compositionally biased region" description="Polar residues" evidence="18">
    <location>
        <begin position="628"/>
        <end position="640"/>
    </location>
</feature>
<keyword evidence="12 19" id="KW-0472">Membrane</keyword>
<comment type="catalytic activity">
    <reaction evidence="15">
        <text>L-seryl-[protein] + ATP = O-phospho-L-seryl-[protein] + ADP + H(+)</text>
        <dbReference type="Rhea" id="RHEA:17989"/>
        <dbReference type="Rhea" id="RHEA-COMP:9863"/>
        <dbReference type="Rhea" id="RHEA-COMP:11604"/>
        <dbReference type="ChEBI" id="CHEBI:15378"/>
        <dbReference type="ChEBI" id="CHEBI:29999"/>
        <dbReference type="ChEBI" id="CHEBI:30616"/>
        <dbReference type="ChEBI" id="CHEBI:83421"/>
        <dbReference type="ChEBI" id="CHEBI:456216"/>
    </reaction>
</comment>
<feature type="domain" description="Gnk2-homologous" evidence="21">
    <location>
        <begin position="117"/>
        <end position="226"/>
    </location>
</feature>
<evidence type="ECO:0000256" key="7">
    <source>
        <dbReference type="ARBA" id="ARBA00022737"/>
    </source>
</evidence>
<dbReference type="PROSITE" id="PS51473">
    <property type="entry name" value="GNK2"/>
    <property type="match status" value="2"/>
</dbReference>
<dbReference type="Proteomes" id="UP000811246">
    <property type="component" value="Chromosome 9"/>
</dbReference>
<proteinExistence type="predicted"/>
<evidence type="ECO:0000256" key="5">
    <source>
        <dbReference type="ARBA" id="ARBA00022692"/>
    </source>
</evidence>
<dbReference type="FunFam" id="3.30.430.20:FF:000013">
    <property type="entry name" value="Cysteine-rich RLK (RECEPTOR-like protein kinase) 23"/>
    <property type="match status" value="1"/>
</dbReference>
<reference evidence="22" key="1">
    <citation type="submission" date="2021-01" db="EMBL/GenBank/DDBJ databases">
        <authorList>
            <person name="Lovell J.T."/>
            <person name="Bentley N."/>
            <person name="Bhattarai G."/>
            <person name="Jenkins J.W."/>
            <person name="Sreedasyam A."/>
            <person name="Alarcon Y."/>
            <person name="Bock C."/>
            <person name="Boston L."/>
            <person name="Carlson J."/>
            <person name="Cervantes K."/>
            <person name="Clermont K."/>
            <person name="Krom N."/>
            <person name="Kubenka K."/>
            <person name="Mamidi S."/>
            <person name="Mattison C."/>
            <person name="Monteros M."/>
            <person name="Pisani C."/>
            <person name="Plott C."/>
            <person name="Rajasekar S."/>
            <person name="Rhein H.S."/>
            <person name="Rohla C."/>
            <person name="Song M."/>
            <person name="Hilaire R.S."/>
            <person name="Shu S."/>
            <person name="Wells L."/>
            <person name="Wang X."/>
            <person name="Webber J."/>
            <person name="Heerema R.J."/>
            <person name="Klein P."/>
            <person name="Conner P."/>
            <person name="Grauke L."/>
            <person name="Grimwood J."/>
            <person name="Schmutz J."/>
            <person name="Randall J.J."/>
        </authorList>
    </citation>
    <scope>NUCLEOTIDE SEQUENCE</scope>
    <source>
        <tissue evidence="22">Leaf</tissue>
    </source>
</reference>
<comment type="catalytic activity">
    <reaction evidence="16">
        <text>L-threonyl-[protein] + ATP = O-phospho-L-threonyl-[protein] + ADP + H(+)</text>
        <dbReference type="Rhea" id="RHEA:46608"/>
        <dbReference type="Rhea" id="RHEA-COMP:11060"/>
        <dbReference type="Rhea" id="RHEA-COMP:11605"/>
        <dbReference type="ChEBI" id="CHEBI:15378"/>
        <dbReference type="ChEBI" id="CHEBI:30013"/>
        <dbReference type="ChEBI" id="CHEBI:30616"/>
        <dbReference type="ChEBI" id="CHEBI:61977"/>
        <dbReference type="ChEBI" id="CHEBI:456216"/>
    </reaction>
</comment>
<evidence type="ECO:0000313" key="23">
    <source>
        <dbReference type="Proteomes" id="UP000811246"/>
    </source>
</evidence>
<evidence type="ECO:0000256" key="11">
    <source>
        <dbReference type="ARBA" id="ARBA00022989"/>
    </source>
</evidence>
<keyword evidence="8 17" id="KW-0547">Nucleotide-binding</keyword>
<evidence type="ECO:0000256" key="12">
    <source>
        <dbReference type="ARBA" id="ARBA00023136"/>
    </source>
</evidence>
<protein>
    <recommendedName>
        <fullName evidence="24">Cysteine-rich receptor-like protein kinase 25</fullName>
    </recommendedName>
</protein>
<dbReference type="FunFam" id="3.30.430.20:FF:000012">
    <property type="entry name" value="Cysteine-rich receptor-like protein kinase 25"/>
    <property type="match status" value="1"/>
</dbReference>
<evidence type="ECO:0000256" key="2">
    <source>
        <dbReference type="ARBA" id="ARBA00022527"/>
    </source>
</evidence>
<dbReference type="PANTHER" id="PTHR27002:SF1050">
    <property type="entry name" value="CYSTEINE-RICH RECEPTOR-LIKE PROTEIN KINASE 5"/>
    <property type="match status" value="1"/>
</dbReference>
<evidence type="ECO:0000259" key="20">
    <source>
        <dbReference type="PROSITE" id="PS50011"/>
    </source>
</evidence>
<evidence type="ECO:0000256" key="17">
    <source>
        <dbReference type="PROSITE-ProRule" id="PRU10141"/>
    </source>
</evidence>
<feature type="transmembrane region" description="Helical" evidence="19">
    <location>
        <begin position="261"/>
        <end position="285"/>
    </location>
</feature>
<dbReference type="InterPro" id="IPR008271">
    <property type="entry name" value="Ser/Thr_kinase_AS"/>
</dbReference>
<keyword evidence="5 19" id="KW-0812">Transmembrane</keyword>
<evidence type="ECO:0000256" key="9">
    <source>
        <dbReference type="ARBA" id="ARBA00022777"/>
    </source>
</evidence>
<keyword evidence="13" id="KW-0675">Receptor</keyword>
<dbReference type="GO" id="GO:0005886">
    <property type="term" value="C:plasma membrane"/>
    <property type="evidence" value="ECO:0007669"/>
    <property type="project" value="TreeGrafter"/>
</dbReference>
<feature type="region of interest" description="Disordered" evidence="18">
    <location>
        <begin position="628"/>
        <end position="647"/>
    </location>
</feature>
<name>A0A922J635_CARIL</name>
<keyword evidence="10 17" id="KW-0067">ATP-binding</keyword>
<feature type="binding site" evidence="17">
    <location>
        <position position="353"/>
    </location>
    <ligand>
        <name>ATP</name>
        <dbReference type="ChEBI" id="CHEBI:30616"/>
    </ligand>
</feature>
<dbReference type="PANTHER" id="PTHR27002">
    <property type="entry name" value="RECEPTOR-LIKE SERINE/THREONINE-PROTEIN KINASE SD1-8"/>
    <property type="match status" value="1"/>
</dbReference>
<evidence type="ECO:0000256" key="6">
    <source>
        <dbReference type="ARBA" id="ARBA00022729"/>
    </source>
</evidence>
<dbReference type="CDD" id="cd23509">
    <property type="entry name" value="Gnk2-like"/>
    <property type="match status" value="2"/>
</dbReference>
<keyword evidence="2" id="KW-0723">Serine/threonine-protein kinase</keyword>
<keyword evidence="11 19" id="KW-1133">Transmembrane helix</keyword>
<dbReference type="GO" id="GO:0042742">
    <property type="term" value="P:defense response to bacterium"/>
    <property type="evidence" value="ECO:0007669"/>
    <property type="project" value="TreeGrafter"/>
</dbReference>
<dbReference type="FunFam" id="1.10.510.10:FF:000129">
    <property type="entry name" value="cysteine-rich receptor-like protein kinase 10"/>
    <property type="match status" value="1"/>
</dbReference>
<evidence type="ECO:0000256" key="16">
    <source>
        <dbReference type="ARBA" id="ARBA00047951"/>
    </source>
</evidence>
<keyword evidence="9" id="KW-0418">Kinase</keyword>
<dbReference type="InterPro" id="IPR002902">
    <property type="entry name" value="GNK2"/>
</dbReference>
<dbReference type="Pfam" id="PF01657">
    <property type="entry name" value="Stress-antifung"/>
    <property type="match status" value="2"/>
</dbReference>
<keyword evidence="14" id="KW-0325">Glycoprotein</keyword>
<gene>
    <name evidence="22" type="ORF">I3842_09G059700</name>
</gene>
<organism evidence="22 23">
    <name type="scientific">Carya illinoinensis</name>
    <name type="common">Pecan</name>
    <dbReference type="NCBI Taxonomy" id="32201"/>
    <lineage>
        <taxon>Eukaryota</taxon>
        <taxon>Viridiplantae</taxon>
        <taxon>Streptophyta</taxon>
        <taxon>Embryophyta</taxon>
        <taxon>Tracheophyta</taxon>
        <taxon>Spermatophyta</taxon>
        <taxon>Magnoliopsida</taxon>
        <taxon>eudicotyledons</taxon>
        <taxon>Gunneridae</taxon>
        <taxon>Pentapetalae</taxon>
        <taxon>rosids</taxon>
        <taxon>fabids</taxon>
        <taxon>Fagales</taxon>
        <taxon>Juglandaceae</taxon>
        <taxon>Carya</taxon>
    </lineage>
</organism>
<comment type="caution">
    <text evidence="22">The sequence shown here is derived from an EMBL/GenBank/DDBJ whole genome shotgun (WGS) entry which is preliminary data.</text>
</comment>
<evidence type="ECO:0000256" key="19">
    <source>
        <dbReference type="SAM" id="Phobius"/>
    </source>
</evidence>
<dbReference type="GO" id="GO:0004674">
    <property type="term" value="F:protein serine/threonine kinase activity"/>
    <property type="evidence" value="ECO:0007669"/>
    <property type="project" value="UniProtKB-KW"/>
</dbReference>
<dbReference type="PROSITE" id="PS00107">
    <property type="entry name" value="PROTEIN_KINASE_ATP"/>
    <property type="match status" value="1"/>
</dbReference>
<evidence type="ECO:0008006" key="24">
    <source>
        <dbReference type="Google" id="ProtNLM"/>
    </source>
</evidence>
<dbReference type="InterPro" id="IPR000719">
    <property type="entry name" value="Prot_kinase_dom"/>
</dbReference>
<dbReference type="Pfam" id="PF00069">
    <property type="entry name" value="Pkinase"/>
    <property type="match status" value="1"/>
</dbReference>
<keyword evidence="3" id="KW-0597">Phosphoprotein</keyword>
<feature type="non-terminal residue" evidence="22">
    <location>
        <position position="1"/>
    </location>
</feature>
<evidence type="ECO:0000256" key="10">
    <source>
        <dbReference type="ARBA" id="ARBA00022840"/>
    </source>
</evidence>
<dbReference type="GO" id="GO:0005524">
    <property type="term" value="F:ATP binding"/>
    <property type="evidence" value="ECO:0007669"/>
    <property type="project" value="UniProtKB-UniRule"/>
</dbReference>
<sequence length="647" mass="72362">QTRTEVAATYYLHHYCPNSTTFNTNSTYQFNLNRLLASLSSNASRNEGFHKATASDETVYGLFLCRGDIPADSCRACVAGAARDVVERCPEEKVAVAWYDECMLRYSDQRFFSSMDSVPSAYTWSTQNVSEANLFDELVRSTMEELASEVIKDVGSGAKKFGTKEVNFTRSQKLYTLAQCTPDLSLHDCNRCLQIAIASLQSCCGGKQGGRALFPSCHVRFDVHPFYQAVKKWAPTPTPAFLPPFSLPARKSKGKIELSPLIITAIVTPIFVSHAALFFMGYYFLSRRGRKKYNAMQEENAANHMTTAGSLQFDFATIEAATGKFSGDNKLGEGGFGAVYKGTLRNGQRIAVKRLSKSSRQGAGEFKNEIVLIARFHHKNLANLLGFCLEGEEKILVYEFVPNKSLDYFLYDPERRGQLDWSTRYRIIGGISRGLLYLHEDSRLKVVHRDLKAGNILLNENMDPKISDFGMAQIFGVDQTQGSTRRIVGTYGYMSPEYAKYGQFSVKSDVYSFGVLILEILSGKKISSFYQPDGAGHLLNYAWNHWMDGTPLELLDPTLGDSYSRSEAMRCLHVGLLCVQHDPTDRPTIGSLLSHSITLPSPKQPAYFFPCRTEQKMPMKELDLDQYASKSTPRSVNEASITEVCPR</sequence>
<evidence type="ECO:0000256" key="14">
    <source>
        <dbReference type="ARBA" id="ARBA00023180"/>
    </source>
</evidence>
<dbReference type="FunFam" id="3.30.200.20:FF:000142">
    <property type="entry name" value="Cysteine-rich receptor-like protein kinase 10"/>
    <property type="match status" value="1"/>
</dbReference>
<evidence type="ECO:0000256" key="3">
    <source>
        <dbReference type="ARBA" id="ARBA00022553"/>
    </source>
</evidence>
<keyword evidence="6" id="KW-0732">Signal</keyword>